<keyword evidence="2 6" id="KW-0812">Transmembrane</keyword>
<dbReference type="PATRIC" id="fig|186479.3.peg.11022"/>
<reference evidence="7 8" key="1">
    <citation type="submission" date="2015-09" db="EMBL/GenBank/DDBJ databases">
        <title>Draft genome sequence of Kouleothrix aurantiaca JCM 19913.</title>
        <authorList>
            <person name="Hemp J."/>
        </authorList>
    </citation>
    <scope>NUCLEOTIDE SEQUENCE [LARGE SCALE GENOMIC DNA]</scope>
    <source>
        <strain evidence="7 8">COM-B</strain>
    </source>
</reference>
<keyword evidence="4 6" id="KW-1133">Transmembrane helix</keyword>
<comment type="caution">
    <text evidence="7">The sequence shown here is derived from an EMBL/GenBank/DDBJ whole genome shotgun (WGS) entry which is preliminary data.</text>
</comment>
<protein>
    <submittedName>
        <fullName evidence="7">HAD family hydrolase</fullName>
    </submittedName>
</protein>
<dbReference type="GO" id="GO:0005507">
    <property type="term" value="F:copper ion binding"/>
    <property type="evidence" value="ECO:0007669"/>
    <property type="project" value="TreeGrafter"/>
</dbReference>
<dbReference type="Gene3D" id="3.40.50.1000">
    <property type="entry name" value="HAD superfamily/HAD-like"/>
    <property type="match status" value="1"/>
</dbReference>
<keyword evidence="7" id="KW-0378">Hydrolase</keyword>
<dbReference type="GO" id="GO:0043682">
    <property type="term" value="F:P-type divalent copper transporter activity"/>
    <property type="evidence" value="ECO:0007669"/>
    <property type="project" value="TreeGrafter"/>
</dbReference>
<dbReference type="SUPFAM" id="SSF56784">
    <property type="entry name" value="HAD-like"/>
    <property type="match status" value="1"/>
</dbReference>
<dbReference type="GO" id="GO:0016887">
    <property type="term" value="F:ATP hydrolysis activity"/>
    <property type="evidence" value="ECO:0007669"/>
    <property type="project" value="InterPro"/>
</dbReference>
<dbReference type="EMBL" id="LJCR01000970">
    <property type="protein sequence ID" value="KPV51314.1"/>
    <property type="molecule type" value="Genomic_DNA"/>
</dbReference>
<dbReference type="PRINTS" id="PR00119">
    <property type="entry name" value="CATATPASE"/>
</dbReference>
<evidence type="ECO:0000256" key="4">
    <source>
        <dbReference type="ARBA" id="ARBA00022989"/>
    </source>
</evidence>
<dbReference type="Proteomes" id="UP000050509">
    <property type="component" value="Unassembled WGS sequence"/>
</dbReference>
<dbReference type="Gene3D" id="3.40.1110.10">
    <property type="entry name" value="Calcium-transporting ATPase, cytoplasmic domain N"/>
    <property type="match status" value="1"/>
</dbReference>
<dbReference type="PANTHER" id="PTHR43520">
    <property type="entry name" value="ATP7, ISOFORM B"/>
    <property type="match status" value="1"/>
</dbReference>
<dbReference type="AlphaFoldDB" id="A0A0P9F481"/>
<feature type="transmembrane region" description="Helical" evidence="6">
    <location>
        <begin position="304"/>
        <end position="323"/>
    </location>
</feature>
<feature type="non-terminal residue" evidence="7">
    <location>
        <position position="1"/>
    </location>
</feature>
<dbReference type="GO" id="GO:0055070">
    <property type="term" value="P:copper ion homeostasis"/>
    <property type="evidence" value="ECO:0007669"/>
    <property type="project" value="TreeGrafter"/>
</dbReference>
<name>A0A0P9F481_9CHLR</name>
<evidence type="ECO:0000256" key="1">
    <source>
        <dbReference type="ARBA" id="ARBA00004370"/>
    </source>
</evidence>
<dbReference type="SFLD" id="SFLDF00027">
    <property type="entry name" value="p-type_atpase"/>
    <property type="match status" value="1"/>
</dbReference>
<keyword evidence="8" id="KW-1185">Reference proteome</keyword>
<dbReference type="GO" id="GO:0005524">
    <property type="term" value="F:ATP binding"/>
    <property type="evidence" value="ECO:0007669"/>
    <property type="project" value="InterPro"/>
</dbReference>
<dbReference type="SFLD" id="SFLDG00002">
    <property type="entry name" value="C1.7:_P-type_atpase_like"/>
    <property type="match status" value="1"/>
</dbReference>
<dbReference type="InterPro" id="IPR023214">
    <property type="entry name" value="HAD_sf"/>
</dbReference>
<dbReference type="InterPro" id="IPR023299">
    <property type="entry name" value="ATPase_P-typ_cyto_dom_N"/>
</dbReference>
<evidence type="ECO:0000256" key="2">
    <source>
        <dbReference type="ARBA" id="ARBA00022692"/>
    </source>
</evidence>
<dbReference type="InterPro" id="IPR036412">
    <property type="entry name" value="HAD-like_sf"/>
</dbReference>
<evidence type="ECO:0000313" key="7">
    <source>
        <dbReference type="EMBL" id="KPV51314.1"/>
    </source>
</evidence>
<dbReference type="Pfam" id="PF00702">
    <property type="entry name" value="Hydrolase"/>
    <property type="match status" value="1"/>
</dbReference>
<dbReference type="SFLD" id="SFLDS00003">
    <property type="entry name" value="Haloacid_Dehalogenase"/>
    <property type="match status" value="1"/>
</dbReference>
<gene>
    <name evidence="7" type="ORF">SE17_21935</name>
</gene>
<organism evidence="7 8">
    <name type="scientific">Kouleothrix aurantiaca</name>
    <dbReference type="NCBI Taxonomy" id="186479"/>
    <lineage>
        <taxon>Bacteria</taxon>
        <taxon>Bacillati</taxon>
        <taxon>Chloroflexota</taxon>
        <taxon>Chloroflexia</taxon>
        <taxon>Chloroflexales</taxon>
        <taxon>Roseiflexineae</taxon>
        <taxon>Roseiflexaceae</taxon>
        <taxon>Kouleothrix</taxon>
    </lineage>
</organism>
<dbReference type="InterPro" id="IPR018303">
    <property type="entry name" value="ATPase_P-typ_P_site"/>
</dbReference>
<evidence type="ECO:0000256" key="5">
    <source>
        <dbReference type="ARBA" id="ARBA00023136"/>
    </source>
</evidence>
<keyword evidence="5 6" id="KW-0472">Membrane</keyword>
<dbReference type="PRINTS" id="PR00120">
    <property type="entry name" value="HATPASE"/>
</dbReference>
<dbReference type="InterPro" id="IPR001757">
    <property type="entry name" value="P_typ_ATPase"/>
</dbReference>
<comment type="subcellular location">
    <subcellularLocation>
        <location evidence="1">Membrane</location>
    </subcellularLocation>
</comment>
<proteinExistence type="predicted"/>
<evidence type="ECO:0000256" key="6">
    <source>
        <dbReference type="SAM" id="Phobius"/>
    </source>
</evidence>
<dbReference type="PANTHER" id="PTHR43520:SF8">
    <property type="entry name" value="P-TYPE CU(+) TRANSPORTER"/>
    <property type="match status" value="1"/>
</dbReference>
<dbReference type="PROSITE" id="PS00154">
    <property type="entry name" value="ATPASE_E1_E2"/>
    <property type="match status" value="1"/>
</dbReference>
<keyword evidence="3" id="KW-1278">Translocase</keyword>
<sequence length="349" mass="35657">GILIKGGAFLERAGAISAVALDKTGTLTIGKPQLTDVIALQPALAPAGMLDDRAELATAPSARWSEAEGEVLHWAAIAEFGSEHPLARPILAEAAALGDVPHADAFEPYPGRGVRAIFQGHEVAVGTVDLMAELGVEPGAAALTHLARLRSAGKTAMLVALDGIALGIVAVADQMRVAAPALIERLRASGVSRIVMLTGDDPRAAEAIAAEAGVREVCAGLLPDDKLAAIRRLQGDGHVVAMAGDGINDALALAAADIGIAMGAAGTDVAIETADIALMTDDLLKIAEAIKLSRATLRTIRQNVAIALLVVAGLLPGVLLGQVHMASGMLIHELSVLVVIANAMRLLRA</sequence>
<dbReference type="NCBIfam" id="TIGR01494">
    <property type="entry name" value="ATPase_P-type"/>
    <property type="match status" value="1"/>
</dbReference>
<evidence type="ECO:0000256" key="3">
    <source>
        <dbReference type="ARBA" id="ARBA00022967"/>
    </source>
</evidence>
<dbReference type="GO" id="GO:0016020">
    <property type="term" value="C:membrane"/>
    <property type="evidence" value="ECO:0007669"/>
    <property type="project" value="UniProtKB-SubCell"/>
</dbReference>
<accession>A0A0P9F481</accession>
<dbReference type="InterPro" id="IPR044492">
    <property type="entry name" value="P_typ_ATPase_HD_dom"/>
</dbReference>
<evidence type="ECO:0000313" key="8">
    <source>
        <dbReference type="Proteomes" id="UP000050509"/>
    </source>
</evidence>